<sequence>MALRNRLFQAFNTVHRIFNVEAKFLPYTCTTRNEALVQNHTKHQSYLHFAKKDQNLQNITRSTLDEFQKMEFNVITNFQRNGLNNTYVDPHQIIYQLDRIEVLRKLKVLEQNAGAFPKDEAECLKLIAKVHLEEPNAQANLDKFIEANPQCRRLLYLGQI</sequence>
<protein>
    <submittedName>
        <fullName evidence="1">Uncharacterized protein</fullName>
    </submittedName>
</protein>
<comment type="caution">
    <text evidence="1">The sequence shown here is derived from an EMBL/GenBank/DDBJ whole genome shotgun (WGS) entry which is preliminary data.</text>
</comment>
<dbReference type="Proteomes" id="UP000688137">
    <property type="component" value="Unassembled WGS sequence"/>
</dbReference>
<evidence type="ECO:0000313" key="1">
    <source>
        <dbReference type="EMBL" id="CAD8101829.1"/>
    </source>
</evidence>
<evidence type="ECO:0000313" key="2">
    <source>
        <dbReference type="Proteomes" id="UP000688137"/>
    </source>
</evidence>
<dbReference type="EMBL" id="CAJJDM010000119">
    <property type="protein sequence ID" value="CAD8101829.1"/>
    <property type="molecule type" value="Genomic_DNA"/>
</dbReference>
<dbReference type="AlphaFoldDB" id="A0A8S1PFZ0"/>
<keyword evidence="2" id="KW-1185">Reference proteome</keyword>
<dbReference type="OMA" id="NVITNFQ"/>
<name>A0A8S1PFZ0_PARPR</name>
<proteinExistence type="predicted"/>
<gene>
    <name evidence="1" type="ORF">PPRIM_AZ9-3.1.T1160153</name>
</gene>
<reference evidence="1" key="1">
    <citation type="submission" date="2021-01" db="EMBL/GenBank/DDBJ databases">
        <authorList>
            <consortium name="Genoscope - CEA"/>
            <person name="William W."/>
        </authorList>
    </citation>
    <scope>NUCLEOTIDE SEQUENCE</scope>
</reference>
<accession>A0A8S1PFZ0</accession>
<organism evidence="1 2">
    <name type="scientific">Paramecium primaurelia</name>
    <dbReference type="NCBI Taxonomy" id="5886"/>
    <lineage>
        <taxon>Eukaryota</taxon>
        <taxon>Sar</taxon>
        <taxon>Alveolata</taxon>
        <taxon>Ciliophora</taxon>
        <taxon>Intramacronucleata</taxon>
        <taxon>Oligohymenophorea</taxon>
        <taxon>Peniculida</taxon>
        <taxon>Parameciidae</taxon>
        <taxon>Paramecium</taxon>
    </lineage>
</organism>